<dbReference type="Pfam" id="PF00892">
    <property type="entry name" value="EamA"/>
    <property type="match status" value="2"/>
</dbReference>
<feature type="transmembrane region" description="Helical" evidence="5">
    <location>
        <begin position="144"/>
        <end position="163"/>
    </location>
</feature>
<dbReference type="InterPro" id="IPR000620">
    <property type="entry name" value="EamA_dom"/>
</dbReference>
<sequence length="283" mass="30051">MPVSLVTTITMLAFAANSILCRLALQDGAIDAGSFTALRLVSGGVTLIALHTLVVPKSRRVYQWRFSLKAGLALFGYALCFSIAYLQLSAGTGALLLFGTVQLALLIAHCWQGNAVNRLEWLGLAISVAGFIYLMLPSAQQPDLWSAALMILSGLCWAGFTLLGRQSDNPTSAIAQGFWCASLLCVLLAPWLINLNALTTTGILLALASGCIASAAGYILWYQVVRRLTILQASVAQLSVPAIALIAGSVLLDETLTWRLTMISLLILGGIGLVFIARQRAGT</sequence>
<feature type="transmembrane region" description="Helical" evidence="5">
    <location>
        <begin position="175"/>
        <end position="193"/>
    </location>
</feature>
<evidence type="ECO:0000259" key="6">
    <source>
        <dbReference type="Pfam" id="PF00892"/>
    </source>
</evidence>
<keyword evidence="8" id="KW-1185">Reference proteome</keyword>
<name>A0A975U7J2_9VIBR</name>
<dbReference type="RefSeq" id="WP_218561707.1">
    <property type="nucleotide sequence ID" value="NZ_CP076642.1"/>
</dbReference>
<evidence type="ECO:0000256" key="1">
    <source>
        <dbReference type="ARBA" id="ARBA00004141"/>
    </source>
</evidence>
<feature type="domain" description="EamA" evidence="6">
    <location>
        <begin position="145"/>
        <end position="275"/>
    </location>
</feature>
<evidence type="ECO:0000256" key="3">
    <source>
        <dbReference type="ARBA" id="ARBA00022989"/>
    </source>
</evidence>
<keyword evidence="3 5" id="KW-1133">Transmembrane helix</keyword>
<dbReference type="KEGG" id="vos:KNV97_05185"/>
<dbReference type="PANTHER" id="PTHR32322:SF9">
    <property type="entry name" value="AMINO-ACID METABOLITE EFFLUX PUMP-RELATED"/>
    <property type="match status" value="1"/>
</dbReference>
<evidence type="ECO:0000313" key="8">
    <source>
        <dbReference type="Proteomes" id="UP000694232"/>
    </source>
</evidence>
<feature type="transmembrane region" description="Helical" evidence="5">
    <location>
        <begin position="94"/>
        <end position="112"/>
    </location>
</feature>
<comment type="subcellular location">
    <subcellularLocation>
        <location evidence="1">Membrane</location>
        <topology evidence="1">Multi-pass membrane protein</topology>
    </subcellularLocation>
</comment>
<reference evidence="7" key="1">
    <citation type="submission" date="2021-06" db="EMBL/GenBank/DDBJ databases">
        <title>Vibrio nov. sp., novel gut bacterium isolated from Yellow Sea oyster.</title>
        <authorList>
            <person name="Muhammad N."/>
            <person name="Nguyen T.H."/>
            <person name="Lee Y.-J."/>
            <person name="Ko J."/>
            <person name="Kim S.-G."/>
        </authorList>
    </citation>
    <scope>NUCLEOTIDE SEQUENCE</scope>
    <source>
        <strain evidence="7">OG9-811</strain>
    </source>
</reference>
<feature type="transmembrane region" description="Helical" evidence="5">
    <location>
        <begin position="199"/>
        <end position="221"/>
    </location>
</feature>
<dbReference type="EMBL" id="CP076642">
    <property type="protein sequence ID" value="QXO15807.1"/>
    <property type="molecule type" value="Genomic_DNA"/>
</dbReference>
<evidence type="ECO:0000256" key="2">
    <source>
        <dbReference type="ARBA" id="ARBA00022692"/>
    </source>
</evidence>
<dbReference type="Proteomes" id="UP000694232">
    <property type="component" value="Chromosome 2"/>
</dbReference>
<evidence type="ECO:0000256" key="4">
    <source>
        <dbReference type="ARBA" id="ARBA00023136"/>
    </source>
</evidence>
<gene>
    <name evidence="7" type="ORF">KNV97_05185</name>
</gene>
<evidence type="ECO:0000256" key="5">
    <source>
        <dbReference type="SAM" id="Phobius"/>
    </source>
</evidence>
<accession>A0A975U7J2</accession>
<evidence type="ECO:0000313" key="7">
    <source>
        <dbReference type="EMBL" id="QXO15807.1"/>
    </source>
</evidence>
<feature type="transmembrane region" description="Helical" evidence="5">
    <location>
        <begin position="66"/>
        <end position="88"/>
    </location>
</feature>
<proteinExistence type="predicted"/>
<keyword evidence="4 5" id="KW-0472">Membrane</keyword>
<organism evidence="7 8">
    <name type="scientific">Vibrio ostreae</name>
    <dbReference type="NCBI Taxonomy" id="2841925"/>
    <lineage>
        <taxon>Bacteria</taxon>
        <taxon>Pseudomonadati</taxon>
        <taxon>Pseudomonadota</taxon>
        <taxon>Gammaproteobacteria</taxon>
        <taxon>Vibrionales</taxon>
        <taxon>Vibrionaceae</taxon>
        <taxon>Vibrio</taxon>
    </lineage>
</organism>
<dbReference type="InterPro" id="IPR050638">
    <property type="entry name" value="AA-Vitamin_Transporters"/>
</dbReference>
<dbReference type="AlphaFoldDB" id="A0A975U7J2"/>
<protein>
    <submittedName>
        <fullName evidence="7">DMT family transporter</fullName>
    </submittedName>
</protein>
<feature type="transmembrane region" description="Helical" evidence="5">
    <location>
        <begin position="233"/>
        <end position="252"/>
    </location>
</feature>
<feature type="transmembrane region" description="Helical" evidence="5">
    <location>
        <begin position="34"/>
        <end position="54"/>
    </location>
</feature>
<feature type="transmembrane region" description="Helical" evidence="5">
    <location>
        <begin position="119"/>
        <end position="138"/>
    </location>
</feature>
<feature type="domain" description="EamA" evidence="6">
    <location>
        <begin position="6"/>
        <end position="134"/>
    </location>
</feature>
<dbReference type="GO" id="GO:0016020">
    <property type="term" value="C:membrane"/>
    <property type="evidence" value="ECO:0007669"/>
    <property type="project" value="UniProtKB-SubCell"/>
</dbReference>
<feature type="transmembrane region" description="Helical" evidence="5">
    <location>
        <begin position="258"/>
        <end position="277"/>
    </location>
</feature>
<dbReference type="PANTHER" id="PTHR32322">
    <property type="entry name" value="INNER MEMBRANE TRANSPORTER"/>
    <property type="match status" value="1"/>
</dbReference>
<keyword evidence="2 5" id="KW-0812">Transmembrane</keyword>